<dbReference type="SUPFAM" id="SSF56801">
    <property type="entry name" value="Acetyl-CoA synthetase-like"/>
    <property type="match status" value="1"/>
</dbReference>
<accession>A0A1E8CNQ2</accession>
<dbReference type="InterPro" id="IPR045851">
    <property type="entry name" value="AMP-bd_C_sf"/>
</dbReference>
<evidence type="ECO:0000259" key="2">
    <source>
        <dbReference type="Pfam" id="PF13193"/>
    </source>
</evidence>
<comment type="caution">
    <text evidence="3">The sequence shown here is derived from an EMBL/GenBank/DDBJ whole genome shotgun (WGS) entry which is preliminary data.</text>
</comment>
<dbReference type="InterPro" id="IPR025110">
    <property type="entry name" value="AMP-bd_C"/>
</dbReference>
<dbReference type="InterPro" id="IPR020845">
    <property type="entry name" value="AMP-binding_CS"/>
</dbReference>
<gene>
    <name evidence="3" type="ORF">PHACT_03830</name>
</gene>
<feature type="domain" description="AMP-binding enzyme C-terminal" evidence="2">
    <location>
        <begin position="484"/>
        <end position="560"/>
    </location>
</feature>
<dbReference type="InterPro" id="IPR000873">
    <property type="entry name" value="AMP-dep_synth/lig_dom"/>
</dbReference>
<protein>
    <recommendedName>
        <fullName evidence="5">Long-chain fatty acid--CoA ligase</fullName>
    </recommendedName>
</protein>
<dbReference type="AlphaFoldDB" id="A0A1E8CNQ2"/>
<evidence type="ECO:0000259" key="1">
    <source>
        <dbReference type="Pfam" id="PF00501"/>
    </source>
</evidence>
<sequence>MLTAKQIEQDLAKLKEIVIKMRDPAGPLGVKTVTIDGIEQTVFANIPQNLRDIYRLGLNAADKDFLVYENERYTFAETLTIAENIAQALISQYSIQKGDRVAVCSRNYPEWCMAFMAVTMIGGIVVPMNSWWQSSELVYGLKDSGAKVLFADQERINQLQSGPADTNVQIIAIKPDSDTTAYPEFYALAESAAKAPKQDLDAITLAPEDEASIMYTSGSTGTPKGVLSTHRNVVNALYSWIFGKEATEVLRPELVETDPEFDPGILSNVPLFHVTGCHAQFLVSFVYLRKFVMMYKWNAEKALELIESERLSVLHGVPTMTWEVMHSPLFESTDLRSLRTVQSGGASRPPGHLSMMQKKFDAVVQPGLGYGLTETNAIGATITGAFYLAKPESTGRPTQPVTQIRIEDTDGNVLPDGETGEICIKGATIMKGYWQRPEETAEAIKDGWFHTGDIGLLDEHGFLVIKDRAKDIVIRGGENVACAEVEYALSEHPDVFEAAVYGLPDERLGEIVGATVMIKPGATLSQADLQEFLRGHIAHYKVPSHIWLETEQLERIASGKIAKKILREQAIQRLHGA</sequence>
<reference evidence="4" key="1">
    <citation type="submission" date="2016-07" db="EMBL/GenBank/DDBJ databases">
        <authorList>
            <person name="Florea S."/>
            <person name="Webb J.S."/>
            <person name="Jaromczyk J."/>
            <person name="Schardl C.L."/>
        </authorList>
    </citation>
    <scope>NUCLEOTIDE SEQUENCE [LARGE SCALE GENOMIC DNA]</scope>
    <source>
        <strain evidence="4">KCTC 42131</strain>
    </source>
</reference>
<evidence type="ECO:0000313" key="3">
    <source>
        <dbReference type="EMBL" id="OFE13915.1"/>
    </source>
</evidence>
<keyword evidence="4" id="KW-1185">Reference proteome</keyword>
<dbReference type="GO" id="GO:0016405">
    <property type="term" value="F:CoA-ligase activity"/>
    <property type="evidence" value="ECO:0007669"/>
    <property type="project" value="TreeGrafter"/>
</dbReference>
<dbReference type="RefSeq" id="WP_070118135.1">
    <property type="nucleotide sequence ID" value="NZ_MASR01000001.1"/>
</dbReference>
<evidence type="ECO:0000313" key="4">
    <source>
        <dbReference type="Proteomes" id="UP000175669"/>
    </source>
</evidence>
<organism evidence="3 4">
    <name type="scientific">Pseudohongiella acticola</name>
    <dbReference type="NCBI Taxonomy" id="1524254"/>
    <lineage>
        <taxon>Bacteria</taxon>
        <taxon>Pseudomonadati</taxon>
        <taxon>Pseudomonadota</taxon>
        <taxon>Gammaproteobacteria</taxon>
        <taxon>Pseudomonadales</taxon>
        <taxon>Pseudohongiellaceae</taxon>
        <taxon>Pseudohongiella</taxon>
    </lineage>
</organism>
<dbReference type="Gene3D" id="3.30.300.30">
    <property type="match status" value="1"/>
</dbReference>
<dbReference type="Pfam" id="PF13193">
    <property type="entry name" value="AMP-binding_C"/>
    <property type="match status" value="1"/>
</dbReference>
<dbReference type="Pfam" id="PF00501">
    <property type="entry name" value="AMP-binding"/>
    <property type="match status" value="1"/>
</dbReference>
<dbReference type="PANTHER" id="PTHR24096">
    <property type="entry name" value="LONG-CHAIN-FATTY-ACID--COA LIGASE"/>
    <property type="match status" value="1"/>
</dbReference>
<dbReference type="Gene3D" id="3.40.50.980">
    <property type="match status" value="2"/>
</dbReference>
<dbReference type="GO" id="GO:0019748">
    <property type="term" value="P:secondary metabolic process"/>
    <property type="evidence" value="ECO:0007669"/>
    <property type="project" value="TreeGrafter"/>
</dbReference>
<name>A0A1E8CNQ2_9GAMM</name>
<feature type="domain" description="AMP-dependent synthetase/ligase" evidence="1">
    <location>
        <begin position="61"/>
        <end position="434"/>
    </location>
</feature>
<dbReference type="EMBL" id="MASR01000001">
    <property type="protein sequence ID" value="OFE13915.1"/>
    <property type="molecule type" value="Genomic_DNA"/>
</dbReference>
<dbReference type="STRING" id="1524254.PHACT_03830"/>
<dbReference type="PANTHER" id="PTHR24096:SF393">
    <property type="entry name" value="LIGASE, PUTATIVE-RELATED"/>
    <property type="match status" value="1"/>
</dbReference>
<proteinExistence type="predicted"/>
<evidence type="ECO:0008006" key="5">
    <source>
        <dbReference type="Google" id="ProtNLM"/>
    </source>
</evidence>
<dbReference type="Gene3D" id="2.30.38.10">
    <property type="entry name" value="Luciferase, Domain 3"/>
    <property type="match status" value="1"/>
</dbReference>
<dbReference type="PROSITE" id="PS00455">
    <property type="entry name" value="AMP_BINDING"/>
    <property type="match status" value="1"/>
</dbReference>
<dbReference type="Proteomes" id="UP000175669">
    <property type="component" value="Unassembled WGS sequence"/>
</dbReference>